<keyword evidence="4" id="KW-1185">Reference proteome</keyword>
<dbReference type="Pfam" id="PF07336">
    <property type="entry name" value="ABATE"/>
    <property type="match status" value="1"/>
</dbReference>
<evidence type="ECO:0000313" key="3">
    <source>
        <dbReference type="EMBL" id="ONM49823.1"/>
    </source>
</evidence>
<dbReference type="Proteomes" id="UP000188836">
    <property type="component" value="Unassembled WGS sequence"/>
</dbReference>
<gene>
    <name evidence="3" type="ORF">B0T46_05325</name>
</gene>
<feature type="region of interest" description="Disordered" evidence="1">
    <location>
        <begin position="180"/>
        <end position="207"/>
    </location>
</feature>
<organism evidence="3 4">
    <name type="scientific">Nocardia donostiensis</name>
    <dbReference type="NCBI Taxonomy" id="1538463"/>
    <lineage>
        <taxon>Bacteria</taxon>
        <taxon>Bacillati</taxon>
        <taxon>Actinomycetota</taxon>
        <taxon>Actinomycetes</taxon>
        <taxon>Mycobacteriales</taxon>
        <taxon>Nocardiaceae</taxon>
        <taxon>Nocardia</taxon>
    </lineage>
</organism>
<dbReference type="InterPro" id="IPR023286">
    <property type="entry name" value="ABATE_dom_sf"/>
</dbReference>
<dbReference type="PANTHER" id="PTHR35525">
    <property type="entry name" value="BLL6575 PROTEIN"/>
    <property type="match status" value="1"/>
</dbReference>
<dbReference type="PANTHER" id="PTHR35525:SF3">
    <property type="entry name" value="BLL6575 PROTEIN"/>
    <property type="match status" value="1"/>
</dbReference>
<dbReference type="InterPro" id="IPR021005">
    <property type="entry name" value="Znf_CGNR"/>
</dbReference>
<proteinExistence type="predicted"/>
<comment type="caution">
    <text evidence="3">The sequence shown here is derived from an EMBL/GenBank/DDBJ whole genome shotgun (WGS) entry which is preliminary data.</text>
</comment>
<dbReference type="SUPFAM" id="SSF160904">
    <property type="entry name" value="Jann2411-like"/>
    <property type="match status" value="1"/>
</dbReference>
<feature type="domain" description="Zinc finger CGNR" evidence="2">
    <location>
        <begin position="142"/>
        <end position="182"/>
    </location>
</feature>
<dbReference type="Pfam" id="PF11706">
    <property type="entry name" value="zf-CGNR"/>
    <property type="match status" value="1"/>
</dbReference>
<evidence type="ECO:0000256" key="1">
    <source>
        <dbReference type="SAM" id="MobiDB-lite"/>
    </source>
</evidence>
<protein>
    <recommendedName>
        <fullName evidence="2">Zinc finger CGNR domain-containing protein</fullName>
    </recommendedName>
</protein>
<evidence type="ECO:0000313" key="4">
    <source>
        <dbReference type="Proteomes" id="UP000188836"/>
    </source>
</evidence>
<dbReference type="STRING" id="1538463.B0T36_23655"/>
<name>A0A1V2TK38_9NOCA</name>
<dbReference type="EMBL" id="MUMY01000003">
    <property type="protein sequence ID" value="ONM49823.1"/>
    <property type="molecule type" value="Genomic_DNA"/>
</dbReference>
<dbReference type="Gene3D" id="1.10.3300.10">
    <property type="entry name" value="Jann2411-like domain"/>
    <property type="match status" value="1"/>
</dbReference>
<dbReference type="RefSeq" id="WP_077115469.1">
    <property type="nucleotide sequence ID" value="NZ_LOKT01000021.1"/>
</dbReference>
<dbReference type="AlphaFoldDB" id="A0A1V2TK38"/>
<reference evidence="3 4" key="1">
    <citation type="journal article" date="2016" name="Antonie Van Leeuwenhoek">
        <title>Nocardia donostiensis sp. nov., isolated from human respiratory specimens.</title>
        <authorList>
            <person name="Ercibengoa M."/>
            <person name="Bell M."/>
            <person name="Marimon J.M."/>
            <person name="Humrighouse B."/>
            <person name="Klenk H.P."/>
            <person name="Potter G."/>
            <person name="Perez-Trallero E."/>
        </authorList>
    </citation>
    <scope>NUCLEOTIDE SEQUENCE [LARGE SCALE GENOMIC DNA]</scope>
    <source>
        <strain evidence="3 4">X1655</strain>
    </source>
</reference>
<dbReference type="InterPro" id="IPR010852">
    <property type="entry name" value="ABATE"/>
</dbReference>
<dbReference type="OrthoDB" id="123307at2"/>
<sequence>MTEDKHAFRFDCGSTWLNLLATRGRSFSADPVERLDSPARFAEWLDRSELLPVRPPTADELARAIRLRETLRVLVLATIDGTAPPIDAITELSAFLAEHNDPVHLVAAGRLRREPPATASDALARIARQAIDYLTGIERAALKVCPEHDCRGVFIDSAGRRRWCPSPACASRGRVRAMRARRAAEQLSGPAHKRRTQATRPERSATD</sequence>
<evidence type="ECO:0000259" key="2">
    <source>
        <dbReference type="Pfam" id="PF11706"/>
    </source>
</evidence>
<accession>A0A1V2TK38</accession>